<comment type="caution">
    <text evidence="1">The sequence shown here is derived from an EMBL/GenBank/DDBJ whole genome shotgun (WGS) entry which is preliminary data.</text>
</comment>
<sequence>MQQPNRLCDVFKKKHLLVRNSSLEFGHRHTSAPFCLSIGVEETQHNLRPCETFEPSLAPSNCHLLVFGQHLSFWYAVLRTVWIVCEEGTRSGWAGSGRFCLRPVNSSRIATLDTSPLSYLPPTKTISSSLPAIYSSLVAVNVLSGRLGWMRQSSSCGCLCCKLCLRTLE</sequence>
<reference evidence="1 2" key="1">
    <citation type="submission" date="2024-03" db="EMBL/GenBank/DDBJ databases">
        <title>Adaptation during the transition from Ophiocordyceps entomopathogen to insect associate is accompanied by gene loss and intensified selection.</title>
        <authorList>
            <person name="Ward C.M."/>
            <person name="Onetto C.A."/>
            <person name="Borneman A.R."/>
        </authorList>
    </citation>
    <scope>NUCLEOTIDE SEQUENCE [LARGE SCALE GENOMIC DNA]</scope>
    <source>
        <strain evidence="1">AWRI1</strain>
        <tissue evidence="1">Single Adult Female</tissue>
    </source>
</reference>
<protein>
    <submittedName>
        <fullName evidence="1">Uncharacterized protein</fullName>
    </submittedName>
</protein>
<dbReference type="AlphaFoldDB" id="A0AAN9TTV0"/>
<gene>
    <name evidence="1" type="ORF">V9T40_007057</name>
</gene>
<proteinExistence type="predicted"/>
<keyword evidence="2" id="KW-1185">Reference proteome</keyword>
<accession>A0AAN9TTV0</accession>
<dbReference type="EMBL" id="JBBCAQ010000002">
    <property type="protein sequence ID" value="KAK7605199.1"/>
    <property type="molecule type" value="Genomic_DNA"/>
</dbReference>
<evidence type="ECO:0000313" key="2">
    <source>
        <dbReference type="Proteomes" id="UP001367676"/>
    </source>
</evidence>
<evidence type="ECO:0000313" key="1">
    <source>
        <dbReference type="EMBL" id="KAK7605199.1"/>
    </source>
</evidence>
<organism evidence="1 2">
    <name type="scientific">Parthenolecanium corni</name>
    <dbReference type="NCBI Taxonomy" id="536013"/>
    <lineage>
        <taxon>Eukaryota</taxon>
        <taxon>Metazoa</taxon>
        <taxon>Ecdysozoa</taxon>
        <taxon>Arthropoda</taxon>
        <taxon>Hexapoda</taxon>
        <taxon>Insecta</taxon>
        <taxon>Pterygota</taxon>
        <taxon>Neoptera</taxon>
        <taxon>Paraneoptera</taxon>
        <taxon>Hemiptera</taxon>
        <taxon>Sternorrhyncha</taxon>
        <taxon>Coccoidea</taxon>
        <taxon>Coccidae</taxon>
        <taxon>Parthenolecanium</taxon>
    </lineage>
</organism>
<dbReference type="Proteomes" id="UP001367676">
    <property type="component" value="Unassembled WGS sequence"/>
</dbReference>
<name>A0AAN9TTV0_9HEMI</name>